<name>A0AAV8ZRQ8_9CUCU</name>
<evidence type="ECO:0000313" key="8">
    <source>
        <dbReference type="Proteomes" id="UP001162156"/>
    </source>
</evidence>
<evidence type="ECO:0000256" key="1">
    <source>
        <dbReference type="ARBA" id="ARBA00004123"/>
    </source>
</evidence>
<dbReference type="GO" id="GO:0010494">
    <property type="term" value="C:cytoplasmic stress granule"/>
    <property type="evidence" value="ECO:0007669"/>
    <property type="project" value="UniProtKB-SubCell"/>
</dbReference>
<dbReference type="InterPro" id="IPR029428">
    <property type="entry name" value="MCRIP"/>
</dbReference>
<dbReference type="EMBL" id="JANEYF010000427">
    <property type="protein sequence ID" value="KAJ8969934.1"/>
    <property type="molecule type" value="Genomic_DNA"/>
</dbReference>
<comment type="caution">
    <text evidence="7">The sequence shown here is derived from an EMBL/GenBank/DDBJ whole genome shotgun (WGS) entry which is preliminary data.</text>
</comment>
<keyword evidence="8" id="KW-1185">Reference proteome</keyword>
<evidence type="ECO:0000256" key="4">
    <source>
        <dbReference type="ARBA" id="ARBA00022490"/>
    </source>
</evidence>
<dbReference type="AlphaFoldDB" id="A0AAV8ZRQ8"/>
<sequence>MSGPRMGMSQMNGNNRRPPNISRMGSNDKPIHAQHDDLIKYIYDSWSKVEMDRGSNSVRYYQDEGAHHLKDFKPFDLEEYWGRRLHQSVQQQHS</sequence>
<proteinExistence type="inferred from homology"/>
<evidence type="ECO:0000256" key="6">
    <source>
        <dbReference type="SAM" id="MobiDB-lite"/>
    </source>
</evidence>
<gene>
    <name evidence="7" type="ORF">NQ314_001515</name>
</gene>
<dbReference type="Proteomes" id="UP001162156">
    <property type="component" value="Unassembled WGS sequence"/>
</dbReference>
<dbReference type="Pfam" id="PF14799">
    <property type="entry name" value="FAM195"/>
    <property type="match status" value="1"/>
</dbReference>
<comment type="subcellular location">
    <subcellularLocation>
        <location evidence="2">Cytoplasm</location>
        <location evidence="2">Stress granule</location>
    </subcellularLocation>
    <subcellularLocation>
        <location evidence="1">Nucleus</location>
    </subcellularLocation>
</comment>
<evidence type="ECO:0000256" key="3">
    <source>
        <dbReference type="ARBA" id="ARBA00010821"/>
    </source>
</evidence>
<feature type="region of interest" description="Disordered" evidence="6">
    <location>
        <begin position="1"/>
        <end position="31"/>
    </location>
</feature>
<accession>A0AAV8ZRQ8</accession>
<keyword evidence="5" id="KW-0539">Nucleus</keyword>
<evidence type="ECO:0000256" key="2">
    <source>
        <dbReference type="ARBA" id="ARBA00004210"/>
    </source>
</evidence>
<protein>
    <submittedName>
        <fullName evidence="7">Uncharacterized protein</fullName>
    </submittedName>
</protein>
<evidence type="ECO:0000313" key="7">
    <source>
        <dbReference type="EMBL" id="KAJ8969934.1"/>
    </source>
</evidence>
<organism evidence="7 8">
    <name type="scientific">Rhamnusium bicolor</name>
    <dbReference type="NCBI Taxonomy" id="1586634"/>
    <lineage>
        <taxon>Eukaryota</taxon>
        <taxon>Metazoa</taxon>
        <taxon>Ecdysozoa</taxon>
        <taxon>Arthropoda</taxon>
        <taxon>Hexapoda</taxon>
        <taxon>Insecta</taxon>
        <taxon>Pterygota</taxon>
        <taxon>Neoptera</taxon>
        <taxon>Endopterygota</taxon>
        <taxon>Coleoptera</taxon>
        <taxon>Polyphaga</taxon>
        <taxon>Cucujiformia</taxon>
        <taxon>Chrysomeloidea</taxon>
        <taxon>Cerambycidae</taxon>
        <taxon>Lepturinae</taxon>
        <taxon>Rhagiini</taxon>
        <taxon>Rhamnusium</taxon>
    </lineage>
</organism>
<reference evidence="7" key="1">
    <citation type="journal article" date="2023" name="Insect Mol. Biol.">
        <title>Genome sequencing provides insights into the evolution of gene families encoding plant cell wall-degrading enzymes in longhorned beetles.</title>
        <authorList>
            <person name="Shin N.R."/>
            <person name="Okamura Y."/>
            <person name="Kirsch R."/>
            <person name="Pauchet Y."/>
        </authorList>
    </citation>
    <scope>NUCLEOTIDE SEQUENCE</scope>
    <source>
        <strain evidence="7">RBIC_L_NR</strain>
    </source>
</reference>
<evidence type="ECO:0000256" key="5">
    <source>
        <dbReference type="ARBA" id="ARBA00023242"/>
    </source>
</evidence>
<dbReference type="GO" id="GO:0005634">
    <property type="term" value="C:nucleus"/>
    <property type="evidence" value="ECO:0007669"/>
    <property type="project" value="UniProtKB-SubCell"/>
</dbReference>
<comment type="similarity">
    <text evidence="3">Belongs to the MCRIP family.</text>
</comment>
<keyword evidence="4" id="KW-0963">Cytoplasm</keyword>